<dbReference type="AlphaFoldDB" id="A0A0L0N1G2"/>
<dbReference type="EMBL" id="LFRF01000031">
    <property type="protein sequence ID" value="KND87859.1"/>
    <property type="molecule type" value="Genomic_DNA"/>
</dbReference>
<gene>
    <name evidence="1" type="ORF">TOPH_07495</name>
</gene>
<evidence type="ECO:0000313" key="2">
    <source>
        <dbReference type="Proteomes" id="UP000036947"/>
    </source>
</evidence>
<accession>A0A0L0N1G2</accession>
<dbReference type="OrthoDB" id="515401at2759"/>
<reference evidence="1 2" key="1">
    <citation type="journal article" date="2015" name="BMC Genomics">
        <title>The genome of the truffle-parasite Tolypocladium ophioglossoides and the evolution of antifungal peptaibiotics.</title>
        <authorList>
            <person name="Quandt C.A."/>
            <person name="Bushley K.E."/>
            <person name="Spatafora J.W."/>
        </authorList>
    </citation>
    <scope>NUCLEOTIDE SEQUENCE [LARGE SCALE GENOMIC DNA]</scope>
    <source>
        <strain evidence="1 2">CBS 100239</strain>
    </source>
</reference>
<dbReference type="Proteomes" id="UP000036947">
    <property type="component" value="Unassembled WGS sequence"/>
</dbReference>
<comment type="caution">
    <text evidence="1">The sequence shown here is derived from an EMBL/GenBank/DDBJ whole genome shotgun (WGS) entry which is preliminary data.</text>
</comment>
<protein>
    <submittedName>
        <fullName evidence="1">Uncharacterized protein</fullName>
    </submittedName>
</protein>
<keyword evidence="2" id="KW-1185">Reference proteome</keyword>
<organism evidence="1 2">
    <name type="scientific">Tolypocladium ophioglossoides (strain CBS 100239)</name>
    <name type="common">Snaketongue truffleclub</name>
    <name type="synonym">Elaphocordyceps ophioglossoides</name>
    <dbReference type="NCBI Taxonomy" id="1163406"/>
    <lineage>
        <taxon>Eukaryota</taxon>
        <taxon>Fungi</taxon>
        <taxon>Dikarya</taxon>
        <taxon>Ascomycota</taxon>
        <taxon>Pezizomycotina</taxon>
        <taxon>Sordariomycetes</taxon>
        <taxon>Hypocreomycetidae</taxon>
        <taxon>Hypocreales</taxon>
        <taxon>Ophiocordycipitaceae</taxon>
        <taxon>Tolypocladium</taxon>
    </lineage>
</organism>
<sequence>MLSSQPIISSGDVKEPLAGLALNSAAALVQVARPHKLRDDRTRSLTRGTAEGLGRRRANKGMMTCLTLGRASWRTQNRRWFVGSPATRAIVLLIGSVLSHLSHLEPHKRPVVGDSEQAPASDILEQAVSFQRRGGSLVAGIFPLSATRTFASERRAYWHIDALSTFQITTFSAGINTSRTSGVSPSPWDRTSAASGCAGLARSVDACHITLSTVLVESLYSSLAWTTRLALNQLPDLLFLDPRPKRFRPKLDEIAPFGTSLGGLETILGIQTSSCWLLYPSHDFLSTQLYKFLYDVIRYLSDNDRRAIEVGRLFGLFRTHGFDRQPEKENALPLEEGDQELVCLEGFCLRLASPPQS</sequence>
<name>A0A0L0N1G2_TOLOC</name>
<proteinExistence type="predicted"/>
<evidence type="ECO:0000313" key="1">
    <source>
        <dbReference type="EMBL" id="KND87859.1"/>
    </source>
</evidence>